<proteinExistence type="predicted"/>
<protein>
    <submittedName>
        <fullName evidence="2">Uncharacterized protein</fullName>
    </submittedName>
</protein>
<dbReference type="Proteomes" id="UP000235786">
    <property type="component" value="Unassembled WGS sequence"/>
</dbReference>
<dbReference type="AlphaFoldDB" id="A0A2J6QUI5"/>
<organism evidence="2 3">
    <name type="scientific">Hyaloscypha variabilis (strain UAMH 11265 / GT02V1 / F)</name>
    <name type="common">Meliniomyces variabilis</name>
    <dbReference type="NCBI Taxonomy" id="1149755"/>
    <lineage>
        <taxon>Eukaryota</taxon>
        <taxon>Fungi</taxon>
        <taxon>Dikarya</taxon>
        <taxon>Ascomycota</taxon>
        <taxon>Pezizomycotina</taxon>
        <taxon>Leotiomycetes</taxon>
        <taxon>Helotiales</taxon>
        <taxon>Hyaloscyphaceae</taxon>
        <taxon>Hyaloscypha</taxon>
        <taxon>Hyaloscypha variabilis</taxon>
    </lineage>
</organism>
<name>A0A2J6QUI5_HYAVF</name>
<reference evidence="2 3" key="1">
    <citation type="submission" date="2016-04" db="EMBL/GenBank/DDBJ databases">
        <title>A degradative enzymes factory behind the ericoid mycorrhizal symbiosis.</title>
        <authorList>
            <consortium name="DOE Joint Genome Institute"/>
            <person name="Martino E."/>
            <person name="Morin E."/>
            <person name="Grelet G."/>
            <person name="Kuo A."/>
            <person name="Kohler A."/>
            <person name="Daghino S."/>
            <person name="Barry K."/>
            <person name="Choi C."/>
            <person name="Cichocki N."/>
            <person name="Clum A."/>
            <person name="Copeland A."/>
            <person name="Hainaut M."/>
            <person name="Haridas S."/>
            <person name="Labutti K."/>
            <person name="Lindquist E."/>
            <person name="Lipzen A."/>
            <person name="Khouja H.-R."/>
            <person name="Murat C."/>
            <person name="Ohm R."/>
            <person name="Olson A."/>
            <person name="Spatafora J."/>
            <person name="Veneault-Fourrey C."/>
            <person name="Henrissat B."/>
            <person name="Grigoriev I."/>
            <person name="Martin F."/>
            <person name="Perotto S."/>
        </authorList>
    </citation>
    <scope>NUCLEOTIDE SEQUENCE [LARGE SCALE GENOMIC DNA]</scope>
    <source>
        <strain evidence="2 3">F</strain>
    </source>
</reference>
<gene>
    <name evidence="2" type="ORF">L207DRAFT_538383</name>
</gene>
<keyword evidence="3" id="KW-1185">Reference proteome</keyword>
<dbReference type="OrthoDB" id="3552865at2759"/>
<feature type="transmembrane region" description="Helical" evidence="1">
    <location>
        <begin position="673"/>
        <end position="697"/>
    </location>
</feature>
<evidence type="ECO:0000256" key="1">
    <source>
        <dbReference type="SAM" id="Phobius"/>
    </source>
</evidence>
<evidence type="ECO:0000313" key="2">
    <source>
        <dbReference type="EMBL" id="PMD29925.1"/>
    </source>
</evidence>
<keyword evidence="1" id="KW-0812">Transmembrane</keyword>
<keyword evidence="1" id="KW-0472">Membrane</keyword>
<feature type="transmembrane region" description="Helical" evidence="1">
    <location>
        <begin position="110"/>
        <end position="128"/>
    </location>
</feature>
<feature type="transmembrane region" description="Helical" evidence="1">
    <location>
        <begin position="33"/>
        <end position="56"/>
    </location>
</feature>
<sequence length="749" mass="82295">MSKKETVVGILDSPCDTVGTETKTKKTKRFSKFVGPLLTLVLCLGWMAPIVALLVLNFKDFIIGASVSCAVRSCNDNGSADNATKTSEILDEQDHEILGALQLVAKALEVWFIFIAGSLVFDLTMLLARRGNGIPIRYFMVPLEFSELKSFISKSLFTSAFPRHTNTQPDVHGESIPGSKDKRTKKTTIFFFLLFVVAVSIVCNLMGPATAVLLIPSLVWRIDPLAANGQAVTSISASGTPINLSGNCSTQQIASGQYSCAGDQQECWIQESSGYDDSCAIQGGVLDAMLLELELQGTATPFVQLETNVRFSLLNGEGAQLVPSLQTLADLDDDYLQWVYAGVYNYTIAVDEYETVVIFTETFPPSLYDNLRNAQQVQLQRQGPGYFSESYCESQMPYYYIEIAANQMIRCYESQYLPGYLPLTTTGNSSESPVSTMCIRTGSGWGGSQLASQFFVANSTSPSSRPVTVNTYSSDTAIYLDSTNYYCASDNATTGSAKCDWGSLFSAEPSSLIKNLTINPSVVEYIWSDGITVSWCLTSTFLRYPTYILDASPTTNPLNIVSLFDNGPLTTSDEPIFVHPDWSLVGWVVDRGATITVDQPRAQVLENFLTLEYSTEIFFSSFQDVVSARILSLIDYVTEASSADHSPTPLLPILSRSIRVYVYAYNLQSRTSILGVVVAISGILIVLIKMLFGVIVYTKKRDALEFLEIALEQEPPGIFVPPEEAENLGNVRFRFGGDDGKEEEPKFQF</sequence>
<evidence type="ECO:0000313" key="3">
    <source>
        <dbReference type="Proteomes" id="UP000235786"/>
    </source>
</evidence>
<dbReference type="EMBL" id="KZ613970">
    <property type="protein sequence ID" value="PMD29925.1"/>
    <property type="molecule type" value="Genomic_DNA"/>
</dbReference>
<accession>A0A2J6QUI5</accession>
<keyword evidence="1" id="KW-1133">Transmembrane helix</keyword>
<feature type="transmembrane region" description="Helical" evidence="1">
    <location>
        <begin position="189"/>
        <end position="215"/>
    </location>
</feature>